<dbReference type="PANTHER" id="PTHR43068">
    <property type="entry name" value="SLR1854 PROTEIN"/>
    <property type="match status" value="1"/>
</dbReference>
<dbReference type="OrthoDB" id="543156at2759"/>
<dbReference type="PANTHER" id="PTHR43068:SF1">
    <property type="entry name" value="SLR1854 PROTEIN"/>
    <property type="match status" value="1"/>
</dbReference>
<dbReference type="STRING" id="1093900.A0A507B4U5"/>
<dbReference type="SUPFAM" id="SSF52317">
    <property type="entry name" value="Class I glutamine amidotransferase-like"/>
    <property type="match status" value="1"/>
</dbReference>
<evidence type="ECO:0008006" key="3">
    <source>
        <dbReference type="Google" id="ProtNLM"/>
    </source>
</evidence>
<dbReference type="Proteomes" id="UP000319257">
    <property type="component" value="Unassembled WGS sequence"/>
</dbReference>
<name>A0A507B4U5_9PEZI</name>
<proteinExistence type="predicted"/>
<keyword evidence="2" id="KW-1185">Reference proteome</keyword>
<comment type="caution">
    <text evidence="1">The sequence shown here is derived from an EMBL/GenBank/DDBJ whole genome shotgun (WGS) entry which is preliminary data.</text>
</comment>
<dbReference type="Pfam" id="PF17124">
    <property type="entry name" value="ThiJ_like"/>
    <property type="match status" value="1"/>
</dbReference>
<dbReference type="GeneID" id="41970111"/>
<dbReference type="InterPro" id="IPR032633">
    <property type="entry name" value="ThiJ-like"/>
</dbReference>
<evidence type="ECO:0000313" key="1">
    <source>
        <dbReference type="EMBL" id="TPX18155.1"/>
    </source>
</evidence>
<dbReference type="InParanoid" id="A0A507B4U5"/>
<dbReference type="InterPro" id="IPR029062">
    <property type="entry name" value="Class_I_gatase-like"/>
</dbReference>
<reference evidence="1 2" key="1">
    <citation type="submission" date="2019-06" db="EMBL/GenBank/DDBJ databases">
        <title>Draft genome sequence of the filamentous fungus Phialemoniopsis curvata isolated from diesel fuel.</title>
        <authorList>
            <person name="Varaljay V.A."/>
            <person name="Lyon W.J."/>
            <person name="Crouch A.L."/>
            <person name="Drake C.E."/>
            <person name="Hollomon J.M."/>
            <person name="Nadeau L.J."/>
            <person name="Nunn H.S."/>
            <person name="Stevenson B.S."/>
            <person name="Bojanowski C.L."/>
            <person name="Crookes-Goodson W.J."/>
        </authorList>
    </citation>
    <scope>NUCLEOTIDE SEQUENCE [LARGE SCALE GENOMIC DNA]</scope>
    <source>
        <strain evidence="1 2">D216</strain>
    </source>
</reference>
<gene>
    <name evidence="1" type="ORF">E0L32_002664</name>
</gene>
<sequence length="256" mass="28302">MATSPKVLILMADYGHDPTETAVPYTAFKEAGFDVRFATENGKAPECDRRMCEGVIQKLLGAKQEAVGMYRKMVASEECKNPLAWSAQGFSLDQFDMCFLPGGHEKSVRQLIDSDTVHKLFASYFPQTKKPGKKVVGAVCHGVMVLSESKGDDGKSVIYDCTTTSLPARFEQVAFWGTRAFLGDYYKTYGQGSEDVEMSVSLAPPSSPGPSERARDNKHVRGFVVEDPNYNYITARFPNDVDLLSEKLVKLVQSLQ</sequence>
<protein>
    <recommendedName>
        <fullName evidence="3">ThiJ/PfpI family protein</fullName>
    </recommendedName>
</protein>
<dbReference type="EMBL" id="SKBQ01000011">
    <property type="protein sequence ID" value="TPX18155.1"/>
    <property type="molecule type" value="Genomic_DNA"/>
</dbReference>
<dbReference type="Gene3D" id="3.40.50.880">
    <property type="match status" value="1"/>
</dbReference>
<evidence type="ECO:0000313" key="2">
    <source>
        <dbReference type="Proteomes" id="UP000319257"/>
    </source>
</evidence>
<dbReference type="AlphaFoldDB" id="A0A507B4U5"/>
<dbReference type="RefSeq" id="XP_030999866.1">
    <property type="nucleotide sequence ID" value="XM_031136878.1"/>
</dbReference>
<accession>A0A507B4U5</accession>
<organism evidence="1 2">
    <name type="scientific">Thyridium curvatum</name>
    <dbReference type="NCBI Taxonomy" id="1093900"/>
    <lineage>
        <taxon>Eukaryota</taxon>
        <taxon>Fungi</taxon>
        <taxon>Dikarya</taxon>
        <taxon>Ascomycota</taxon>
        <taxon>Pezizomycotina</taxon>
        <taxon>Sordariomycetes</taxon>
        <taxon>Sordariomycetidae</taxon>
        <taxon>Thyridiales</taxon>
        <taxon>Thyridiaceae</taxon>
        <taxon>Thyridium</taxon>
    </lineage>
</organism>